<keyword evidence="1" id="KW-0812">Transmembrane</keyword>
<evidence type="ECO:0000313" key="3">
    <source>
        <dbReference type="Proteomes" id="UP000260925"/>
    </source>
</evidence>
<evidence type="ECO:0000256" key="1">
    <source>
        <dbReference type="SAM" id="Phobius"/>
    </source>
</evidence>
<dbReference type="AlphaFoldDB" id="A0A3B9QV11"/>
<organism evidence="2 3">
    <name type="scientific">Corynebacterium variabile</name>
    <dbReference type="NCBI Taxonomy" id="1727"/>
    <lineage>
        <taxon>Bacteria</taxon>
        <taxon>Bacillati</taxon>
        <taxon>Actinomycetota</taxon>
        <taxon>Actinomycetes</taxon>
        <taxon>Mycobacteriales</taxon>
        <taxon>Corynebacteriaceae</taxon>
        <taxon>Corynebacterium</taxon>
    </lineage>
</organism>
<accession>A0A3B9QV11</accession>
<dbReference type="EMBL" id="DMDD01000190">
    <property type="protein sequence ID" value="HAF72815.1"/>
    <property type="molecule type" value="Genomic_DNA"/>
</dbReference>
<feature type="transmembrane region" description="Helical" evidence="1">
    <location>
        <begin position="12"/>
        <end position="35"/>
    </location>
</feature>
<dbReference type="Proteomes" id="UP000260925">
    <property type="component" value="Unassembled WGS sequence"/>
</dbReference>
<keyword evidence="1" id="KW-0472">Membrane</keyword>
<evidence type="ECO:0000313" key="2">
    <source>
        <dbReference type="EMBL" id="HAF72815.1"/>
    </source>
</evidence>
<feature type="non-terminal residue" evidence="2">
    <location>
        <position position="75"/>
    </location>
</feature>
<proteinExistence type="predicted"/>
<comment type="caution">
    <text evidence="2">The sequence shown here is derived from an EMBL/GenBank/DDBJ whole genome shotgun (WGS) entry which is preliminary data.</text>
</comment>
<name>A0A3B9QV11_9CORY</name>
<sequence>MNWKYLLLDFWSWIVDHGLTLAAAIIVGILIPRIGRLIVRIVTERKTRGEEQTKSKLALVGALDYILEGVAYFFV</sequence>
<reference evidence="2 3" key="1">
    <citation type="journal article" date="2018" name="Nat. Biotechnol.">
        <title>A standardized bacterial taxonomy based on genome phylogeny substantially revises the tree of life.</title>
        <authorList>
            <person name="Parks D.H."/>
            <person name="Chuvochina M."/>
            <person name="Waite D.W."/>
            <person name="Rinke C."/>
            <person name="Skarshewski A."/>
            <person name="Chaumeil P.A."/>
            <person name="Hugenholtz P."/>
        </authorList>
    </citation>
    <scope>NUCLEOTIDE SEQUENCE [LARGE SCALE GENOMIC DNA]</scope>
    <source>
        <strain evidence="2">UBA9851</strain>
    </source>
</reference>
<gene>
    <name evidence="2" type="ORF">DCL06_08150</name>
</gene>
<protein>
    <submittedName>
        <fullName evidence="2">Mechanosensitive ion channel family protein</fullName>
    </submittedName>
</protein>
<keyword evidence="1" id="KW-1133">Transmembrane helix</keyword>